<reference evidence="1" key="1">
    <citation type="submission" date="2021-06" db="EMBL/GenBank/DDBJ databases">
        <authorList>
            <person name="Kallberg Y."/>
            <person name="Tangrot J."/>
            <person name="Rosling A."/>
        </authorList>
    </citation>
    <scope>NUCLEOTIDE SEQUENCE</scope>
    <source>
        <strain evidence="1">FL966</strain>
    </source>
</reference>
<dbReference type="EMBL" id="CAJVQA010026913">
    <property type="protein sequence ID" value="CAG8790432.1"/>
    <property type="molecule type" value="Genomic_DNA"/>
</dbReference>
<feature type="non-terminal residue" evidence="1">
    <location>
        <position position="1"/>
    </location>
</feature>
<protein>
    <submittedName>
        <fullName evidence="1">2916_t:CDS:1</fullName>
    </submittedName>
</protein>
<gene>
    <name evidence="1" type="ORF">CPELLU_LOCUS16972</name>
</gene>
<evidence type="ECO:0000313" key="1">
    <source>
        <dbReference type="EMBL" id="CAG8790432.1"/>
    </source>
</evidence>
<name>A0A9N9P4J9_9GLOM</name>
<evidence type="ECO:0000313" key="2">
    <source>
        <dbReference type="Proteomes" id="UP000789759"/>
    </source>
</evidence>
<dbReference type="Proteomes" id="UP000789759">
    <property type="component" value="Unassembled WGS sequence"/>
</dbReference>
<accession>A0A9N9P4J9</accession>
<organism evidence="1 2">
    <name type="scientific">Cetraspora pellucida</name>
    <dbReference type="NCBI Taxonomy" id="1433469"/>
    <lineage>
        <taxon>Eukaryota</taxon>
        <taxon>Fungi</taxon>
        <taxon>Fungi incertae sedis</taxon>
        <taxon>Mucoromycota</taxon>
        <taxon>Glomeromycotina</taxon>
        <taxon>Glomeromycetes</taxon>
        <taxon>Diversisporales</taxon>
        <taxon>Gigasporaceae</taxon>
        <taxon>Cetraspora</taxon>
    </lineage>
</organism>
<dbReference type="OrthoDB" id="2420988at2759"/>
<sequence length="237" mass="28026">YIVVIPKEIYDNCKKKILQQKEDCIEYPDVVKKFNKKINIDYYIKSLFGLCTHFINYDNKYQLLSESLSKVLDCKKKSKKKKLKIAKNLLQSNNSLSLDEDEIAKIKDEKSQKLAKKWFKNYIKNLHNVLKKEEAIICYLWKDATTHTEKICSDINKAGMINNNFLNVLDKIADSICLKLLDLLSKLSKLNVEYRNRLYKLIMQAQKYKTDIIILKEYIFQYNLEPECKALIDFQNT</sequence>
<comment type="caution">
    <text evidence="1">The sequence shown here is derived from an EMBL/GenBank/DDBJ whole genome shotgun (WGS) entry which is preliminary data.</text>
</comment>
<dbReference type="AlphaFoldDB" id="A0A9N9P4J9"/>
<proteinExistence type="predicted"/>
<keyword evidence="2" id="KW-1185">Reference proteome</keyword>